<feature type="domain" description="VWFA" evidence="4">
    <location>
        <begin position="73"/>
        <end position="270"/>
    </location>
</feature>
<protein>
    <submittedName>
        <fullName evidence="5">Putative von Willebrand factor type A domain protein</fullName>
    </submittedName>
</protein>
<feature type="signal peptide" evidence="3">
    <location>
        <begin position="1"/>
        <end position="32"/>
    </location>
</feature>
<keyword evidence="2" id="KW-0812">Transmembrane</keyword>
<evidence type="ECO:0000256" key="1">
    <source>
        <dbReference type="SAM" id="MobiDB-lite"/>
    </source>
</evidence>
<evidence type="ECO:0000313" key="5">
    <source>
        <dbReference type="EMBL" id="KFI65264.1"/>
    </source>
</evidence>
<dbReference type="Proteomes" id="UP000029067">
    <property type="component" value="Unassembled WGS sequence"/>
</dbReference>
<organism evidence="5 6">
    <name type="scientific">Bifidobacterium cuniculi</name>
    <dbReference type="NCBI Taxonomy" id="1688"/>
    <lineage>
        <taxon>Bacteria</taxon>
        <taxon>Bacillati</taxon>
        <taxon>Actinomycetota</taxon>
        <taxon>Actinomycetes</taxon>
        <taxon>Bifidobacteriales</taxon>
        <taxon>Bifidobacteriaceae</taxon>
        <taxon>Bifidobacterium</taxon>
    </lineage>
</organism>
<dbReference type="InterPro" id="IPR036465">
    <property type="entry name" value="vWFA_dom_sf"/>
</dbReference>
<evidence type="ECO:0000256" key="3">
    <source>
        <dbReference type="SAM" id="SignalP"/>
    </source>
</evidence>
<dbReference type="InterPro" id="IPR055384">
    <property type="entry name" value="DUF7604"/>
</dbReference>
<evidence type="ECO:0000313" key="6">
    <source>
        <dbReference type="Proteomes" id="UP000029067"/>
    </source>
</evidence>
<reference evidence="5 6" key="1">
    <citation type="submission" date="2014-03" db="EMBL/GenBank/DDBJ databases">
        <title>Genomics of Bifidobacteria.</title>
        <authorList>
            <person name="Ventura M."/>
            <person name="Milani C."/>
            <person name="Lugli G.A."/>
        </authorList>
    </citation>
    <scope>NUCLEOTIDE SEQUENCE [LARGE SCALE GENOMIC DNA]</scope>
    <source>
        <strain evidence="5 6">LMG 10738</strain>
    </source>
</reference>
<evidence type="ECO:0000259" key="4">
    <source>
        <dbReference type="PROSITE" id="PS50234"/>
    </source>
</evidence>
<dbReference type="RefSeq" id="WP_033518574.1">
    <property type="nucleotide sequence ID" value="NZ_JGYV01000002.1"/>
</dbReference>
<comment type="caution">
    <text evidence="5">The sequence shown here is derived from an EMBL/GenBank/DDBJ whole genome shotgun (WGS) entry which is preliminary data.</text>
</comment>
<gene>
    <name evidence="5" type="ORF">BCUN_1030</name>
</gene>
<keyword evidence="3" id="KW-0732">Signal</keyword>
<keyword evidence="2" id="KW-0472">Membrane</keyword>
<dbReference type="PROSITE" id="PS50234">
    <property type="entry name" value="VWFA"/>
    <property type="match status" value="1"/>
</dbReference>
<dbReference type="Pfam" id="PF13519">
    <property type="entry name" value="VWA_2"/>
    <property type="match status" value="1"/>
</dbReference>
<dbReference type="CDD" id="cd00198">
    <property type="entry name" value="vWFA"/>
    <property type="match status" value="1"/>
</dbReference>
<dbReference type="InterPro" id="IPR002035">
    <property type="entry name" value="VWF_A"/>
</dbReference>
<dbReference type="AlphaFoldDB" id="A0A087B2L4"/>
<feature type="transmembrane region" description="Helical" evidence="2">
    <location>
        <begin position="458"/>
        <end position="479"/>
    </location>
</feature>
<evidence type="ECO:0000256" key="2">
    <source>
        <dbReference type="SAM" id="Phobius"/>
    </source>
</evidence>
<feature type="chain" id="PRO_5001818763" evidence="3">
    <location>
        <begin position="33"/>
        <end position="483"/>
    </location>
</feature>
<dbReference type="eggNOG" id="COG2304">
    <property type="taxonomic scope" value="Bacteria"/>
</dbReference>
<dbReference type="Gene3D" id="3.40.50.410">
    <property type="entry name" value="von Willebrand factor, type A domain"/>
    <property type="match status" value="1"/>
</dbReference>
<feature type="region of interest" description="Disordered" evidence="1">
    <location>
        <begin position="408"/>
        <end position="447"/>
    </location>
</feature>
<dbReference type="EMBL" id="JGYV01000002">
    <property type="protein sequence ID" value="KFI65264.1"/>
    <property type="molecule type" value="Genomic_DNA"/>
</dbReference>
<dbReference type="SUPFAM" id="SSF53300">
    <property type="entry name" value="vWA-like"/>
    <property type="match status" value="1"/>
</dbReference>
<keyword evidence="2" id="KW-1133">Transmembrane helix</keyword>
<dbReference type="OrthoDB" id="3186281at2"/>
<proteinExistence type="predicted"/>
<name>A0A087B2L4_9BIFI</name>
<dbReference type="Pfam" id="PF24558">
    <property type="entry name" value="DUF7604"/>
    <property type="match status" value="1"/>
</dbReference>
<sequence>MTQHSLRKAAMAALAAFGMVAAGLFGVPAALADETPTIGHDTTVTANDDGTYTLDYSISGKPMDETIDGAASDVIVLMDTSISMYGEPWAVAKDATKNLASTLLAPGNDVRMAMVSFGYVPETRDFGGSPWTTDADAVANKVDELNLSGSTNWEGAFIDARFLIGDNPARKTYVLLVSDGVPNVTSNCKPIQNNCQLHNSGVGTSKAYTAAVAAAKELPNTQIYSIATDTSSVGRMQDLVNELNAANPVYPAEYFNGTDQASLNSAFDAVAQEVLKRFKKVSMAASLSEYVEPALSADATDPVEAATLSQNAIDAGATIAYNAEQGTYDVVFPEDAELLDTYTLSLRIRPTQAALDFSATAENHEVPTGSATVTYHLATTAGGTEALSEPYTLTMDGPMIAVEQAVTPVEPEPEDPAEPADPADPADPETPADDATPQEPAAAAEAISTPIASTGSSIAVVAIVALLALGAGAGALVAVNRRA</sequence>
<accession>A0A087B2L4</accession>
<feature type="compositionally biased region" description="Low complexity" evidence="1">
    <location>
        <begin position="433"/>
        <end position="447"/>
    </location>
</feature>
<dbReference type="SMART" id="SM00327">
    <property type="entry name" value="VWA"/>
    <property type="match status" value="1"/>
</dbReference>
<keyword evidence="6" id="KW-1185">Reference proteome</keyword>